<name>A0A2R6AH04_9ARCH</name>
<dbReference type="Proteomes" id="UP000241473">
    <property type="component" value="Unassembled WGS sequence"/>
</dbReference>
<feature type="non-terminal residue" evidence="1">
    <location>
        <position position="100"/>
    </location>
</feature>
<accession>A0A2R6AH04</accession>
<proteinExistence type="predicted"/>
<comment type="caution">
    <text evidence="1">The sequence shown here is derived from an EMBL/GenBank/DDBJ whole genome shotgun (WGS) entry which is preliminary data.</text>
</comment>
<gene>
    <name evidence="1" type="ORF">B9Q00_10845</name>
</gene>
<organism evidence="1 2">
    <name type="scientific">Candidatus Marsarchaeota G1 archaeon OSP_C</name>
    <dbReference type="NCBI Taxonomy" id="1978154"/>
    <lineage>
        <taxon>Archaea</taxon>
        <taxon>Candidatus Marsarchaeota</taxon>
        <taxon>Candidatus Marsarchaeota group 1</taxon>
    </lineage>
</organism>
<reference evidence="1 2" key="1">
    <citation type="submission" date="2017-04" db="EMBL/GenBank/DDBJ databases">
        <title>Novel microbial lineages endemic to geothermal iron-oxide mats fill important gaps in the evolutionary history of Archaea.</title>
        <authorList>
            <person name="Jay Z.J."/>
            <person name="Beam J.P."/>
            <person name="Dlakic M."/>
            <person name="Rusch D.B."/>
            <person name="Kozubal M.A."/>
            <person name="Inskeep W.P."/>
        </authorList>
    </citation>
    <scope>NUCLEOTIDE SEQUENCE [LARGE SCALE GENOMIC DNA]</scope>
    <source>
        <strain evidence="1">OSP_C</strain>
    </source>
</reference>
<dbReference type="EMBL" id="NEXB01000133">
    <property type="protein sequence ID" value="PSN85655.1"/>
    <property type="molecule type" value="Genomic_DNA"/>
</dbReference>
<evidence type="ECO:0000313" key="2">
    <source>
        <dbReference type="Proteomes" id="UP000241473"/>
    </source>
</evidence>
<sequence length="100" mass="10506">MSAVTTATGTLYVLNSQTLSQVASYPLTSLGNGTYVASIPTGSLPVGTYTLVAVLNWTGSPYMYFGNGQTTSNKYTLHEYGTLTVTPMVTTTTTTTTTTT</sequence>
<evidence type="ECO:0000313" key="1">
    <source>
        <dbReference type="EMBL" id="PSN85655.1"/>
    </source>
</evidence>
<protein>
    <submittedName>
        <fullName evidence="1">Uncharacterized protein</fullName>
    </submittedName>
</protein>
<dbReference type="AlphaFoldDB" id="A0A2R6AH04"/>